<dbReference type="AlphaFoldDB" id="A0A1D2QS52"/>
<dbReference type="CDD" id="cd17557">
    <property type="entry name" value="REC_Rcp-like"/>
    <property type="match status" value="1"/>
</dbReference>
<dbReference type="Gene3D" id="3.40.50.2300">
    <property type="match status" value="1"/>
</dbReference>
<dbReference type="SMART" id="SM00448">
    <property type="entry name" value="REC"/>
    <property type="match status" value="1"/>
</dbReference>
<dbReference type="GO" id="GO:0000160">
    <property type="term" value="P:phosphorelay signal transduction system"/>
    <property type="evidence" value="ECO:0007669"/>
    <property type="project" value="InterPro"/>
</dbReference>
<protein>
    <submittedName>
        <fullName evidence="3">Response regulator</fullName>
    </submittedName>
</protein>
<dbReference type="PROSITE" id="PS50110">
    <property type="entry name" value="RESPONSE_REGULATORY"/>
    <property type="match status" value="1"/>
</dbReference>
<dbReference type="PANTHER" id="PTHR44520">
    <property type="entry name" value="RESPONSE REGULATOR RCP1-RELATED"/>
    <property type="match status" value="1"/>
</dbReference>
<reference evidence="3 4" key="1">
    <citation type="journal article" date="2016" name="Appl. Environ. Microbiol.">
        <title>Lack of Overt Genome Reduction in the Bryostatin-Producing Bryozoan Symbiont "Candidatus Endobugula sertula".</title>
        <authorList>
            <person name="Miller I.J."/>
            <person name="Vanee N."/>
            <person name="Fong S.S."/>
            <person name="Lim-Fong G.E."/>
            <person name="Kwan J.C."/>
        </authorList>
    </citation>
    <scope>NUCLEOTIDE SEQUENCE [LARGE SCALE GENOMIC DNA]</scope>
    <source>
        <strain evidence="3">AB1-4</strain>
    </source>
</reference>
<feature type="domain" description="Response regulatory" evidence="2">
    <location>
        <begin position="6"/>
        <end position="131"/>
    </location>
</feature>
<evidence type="ECO:0000313" key="4">
    <source>
        <dbReference type="Proteomes" id="UP000242502"/>
    </source>
</evidence>
<dbReference type="PANTHER" id="PTHR44520:SF2">
    <property type="entry name" value="RESPONSE REGULATOR RCP1"/>
    <property type="match status" value="1"/>
</dbReference>
<keyword evidence="1" id="KW-0597">Phosphoprotein</keyword>
<proteinExistence type="predicted"/>
<dbReference type="InterPro" id="IPR052893">
    <property type="entry name" value="TCS_response_regulator"/>
</dbReference>
<comment type="caution">
    <text evidence="3">The sequence shown here is derived from an EMBL/GenBank/DDBJ whole genome shotgun (WGS) entry which is preliminary data.</text>
</comment>
<feature type="modified residue" description="4-aspartylphosphate" evidence="1">
    <location>
        <position position="64"/>
    </location>
</feature>
<evidence type="ECO:0000256" key="1">
    <source>
        <dbReference type="PROSITE-ProRule" id="PRU00169"/>
    </source>
</evidence>
<organism evidence="3 4">
    <name type="scientific">Candidatus Endobugula sertula</name>
    <name type="common">Bugula neritina bacterial symbiont</name>
    <dbReference type="NCBI Taxonomy" id="62101"/>
    <lineage>
        <taxon>Bacteria</taxon>
        <taxon>Pseudomonadati</taxon>
        <taxon>Pseudomonadota</taxon>
        <taxon>Gammaproteobacteria</taxon>
        <taxon>Cellvibrionales</taxon>
        <taxon>Cellvibrionaceae</taxon>
        <taxon>Candidatus Endobugula</taxon>
    </lineage>
</organism>
<accession>A0A1D2QS52</accession>
<evidence type="ECO:0000259" key="2">
    <source>
        <dbReference type="PROSITE" id="PS50110"/>
    </source>
</evidence>
<dbReference type="EMBL" id="MDLC01000010">
    <property type="protein sequence ID" value="ODS24364.1"/>
    <property type="molecule type" value="Genomic_DNA"/>
</dbReference>
<dbReference type="Pfam" id="PF00072">
    <property type="entry name" value="Response_reg"/>
    <property type="match status" value="1"/>
</dbReference>
<dbReference type="STRING" id="62101.AB835_04160"/>
<evidence type="ECO:0000313" key="3">
    <source>
        <dbReference type="EMBL" id="ODS24364.1"/>
    </source>
</evidence>
<dbReference type="InterPro" id="IPR011006">
    <property type="entry name" value="CheY-like_superfamily"/>
</dbReference>
<sequence>MNTPIEILMVEDNPADIELTREALSRGKLHNKLHITEDGEQALDFLHQRGQYKSAPRPDIVLLDLNLPKITGREILAAVKSDEGLASIPVIILSSSEDNQDIKASYALNANSFVTKPVRVEDFLSVVKTIEHFWIEIVKLPSGKN</sequence>
<dbReference type="SUPFAM" id="SSF52172">
    <property type="entry name" value="CheY-like"/>
    <property type="match status" value="1"/>
</dbReference>
<name>A0A1D2QS52_9GAMM</name>
<dbReference type="InterPro" id="IPR001789">
    <property type="entry name" value="Sig_transdc_resp-reg_receiver"/>
</dbReference>
<gene>
    <name evidence="3" type="ORF">AB835_04160</name>
</gene>
<dbReference type="Proteomes" id="UP000242502">
    <property type="component" value="Unassembled WGS sequence"/>
</dbReference>